<evidence type="ECO:0000313" key="6">
    <source>
        <dbReference type="EMBL" id="MBD2847130.1"/>
    </source>
</evidence>
<reference evidence="6" key="1">
    <citation type="submission" date="2020-09" db="EMBL/GenBank/DDBJ databases">
        <title>A novel bacterium of genus Paenibacillus, isolated from South China Sea.</title>
        <authorList>
            <person name="Huang H."/>
            <person name="Mo K."/>
            <person name="Hu Y."/>
        </authorList>
    </citation>
    <scope>NUCLEOTIDE SEQUENCE</scope>
    <source>
        <strain evidence="6">IB182496</strain>
    </source>
</reference>
<dbReference type="CDD" id="cd00761">
    <property type="entry name" value="Glyco_tranf_GTA_type"/>
    <property type="match status" value="1"/>
</dbReference>
<keyword evidence="3" id="KW-0328">Glycosyltransferase</keyword>
<keyword evidence="4" id="KW-0808">Transferase</keyword>
<dbReference type="Gene3D" id="3.90.550.10">
    <property type="entry name" value="Spore Coat Polysaccharide Biosynthesis Protein SpsA, Chain A"/>
    <property type="match status" value="1"/>
</dbReference>
<keyword evidence="7" id="KW-1185">Reference proteome</keyword>
<protein>
    <submittedName>
        <fullName evidence="6">Glycosyltransferase family 2 protein</fullName>
    </submittedName>
</protein>
<dbReference type="EMBL" id="JACXIZ010000033">
    <property type="protein sequence ID" value="MBD2847130.1"/>
    <property type="molecule type" value="Genomic_DNA"/>
</dbReference>
<comment type="similarity">
    <text evidence="2">Belongs to the glycosyltransferase 2 family.</text>
</comment>
<evidence type="ECO:0000256" key="3">
    <source>
        <dbReference type="ARBA" id="ARBA00022676"/>
    </source>
</evidence>
<organism evidence="6 7">
    <name type="scientific">Paenibacillus sabuli</name>
    <dbReference type="NCBI Taxonomy" id="2772509"/>
    <lineage>
        <taxon>Bacteria</taxon>
        <taxon>Bacillati</taxon>
        <taxon>Bacillota</taxon>
        <taxon>Bacilli</taxon>
        <taxon>Bacillales</taxon>
        <taxon>Paenibacillaceae</taxon>
        <taxon>Paenibacillus</taxon>
    </lineage>
</organism>
<dbReference type="PANTHER" id="PTHR43179:SF12">
    <property type="entry name" value="GALACTOFURANOSYLTRANSFERASE GLFT2"/>
    <property type="match status" value="1"/>
</dbReference>
<evidence type="ECO:0000256" key="1">
    <source>
        <dbReference type="ARBA" id="ARBA00004776"/>
    </source>
</evidence>
<evidence type="ECO:0000313" key="7">
    <source>
        <dbReference type="Proteomes" id="UP000621560"/>
    </source>
</evidence>
<gene>
    <name evidence="6" type="ORF">IDH44_18175</name>
</gene>
<accession>A0A927BWP5</accession>
<comment type="pathway">
    <text evidence="1">Cell wall biogenesis; cell wall polysaccharide biosynthesis.</text>
</comment>
<evidence type="ECO:0000256" key="4">
    <source>
        <dbReference type="ARBA" id="ARBA00022679"/>
    </source>
</evidence>
<evidence type="ECO:0000256" key="5">
    <source>
        <dbReference type="SAM" id="MobiDB-lite"/>
    </source>
</evidence>
<proteinExistence type="inferred from homology"/>
<dbReference type="SUPFAM" id="SSF53448">
    <property type="entry name" value="Nucleotide-diphospho-sugar transferases"/>
    <property type="match status" value="1"/>
</dbReference>
<dbReference type="GO" id="GO:0016757">
    <property type="term" value="F:glycosyltransferase activity"/>
    <property type="evidence" value="ECO:0007669"/>
    <property type="project" value="UniProtKB-KW"/>
</dbReference>
<dbReference type="RefSeq" id="WP_190920165.1">
    <property type="nucleotide sequence ID" value="NZ_JACXIZ010000033.1"/>
</dbReference>
<dbReference type="AlphaFoldDB" id="A0A927BWP5"/>
<name>A0A927BWP5_9BACL</name>
<dbReference type="Pfam" id="PF13641">
    <property type="entry name" value="Glyco_tranf_2_3"/>
    <property type="match status" value="1"/>
</dbReference>
<dbReference type="Proteomes" id="UP000621560">
    <property type="component" value="Unassembled WGS sequence"/>
</dbReference>
<comment type="caution">
    <text evidence="6">The sequence shown here is derived from an EMBL/GenBank/DDBJ whole genome shotgun (WGS) entry which is preliminary data.</text>
</comment>
<sequence length="324" mass="36105">MRMSVIIPTYKRTADLYRCLEGLRRQRRRPDEVVVVVREGDEETAQLLTGPAAARLPLRTAMVALPGQVAALNRGLEAALGDIVSIVDDDTVPAPDWLARIERHFEADAAVGGVGGRDDVHTARGRVSERRRRVGIVQWHGRVIGNHHLGDGPPREVDVLKGANMSYRRTAVGEHRFDTRLAGTGAQVHNDLDFSYGVKRAGWKLVYDPEVRLDHYPAQRHDSDQRGAFNRAAQFNMAYNEAYIMIKHLGGPRRLAYWWWAQLCGTAAKPGAVWALLLLLRGAPEARLRWQETQRGRAAGKRAAAEAGRDALPPRSPGRRAYGR</sequence>
<evidence type="ECO:0000256" key="2">
    <source>
        <dbReference type="ARBA" id="ARBA00006739"/>
    </source>
</evidence>
<dbReference type="InterPro" id="IPR029044">
    <property type="entry name" value="Nucleotide-diphossugar_trans"/>
</dbReference>
<dbReference type="PANTHER" id="PTHR43179">
    <property type="entry name" value="RHAMNOSYLTRANSFERASE WBBL"/>
    <property type="match status" value="1"/>
</dbReference>
<feature type="region of interest" description="Disordered" evidence="5">
    <location>
        <begin position="293"/>
        <end position="324"/>
    </location>
</feature>